<dbReference type="AlphaFoldDB" id="A0A644Y197"/>
<keyword evidence="3" id="KW-0813">Transport</keyword>
<evidence type="ECO:0000313" key="9">
    <source>
        <dbReference type="EMBL" id="MPM22285.1"/>
    </source>
</evidence>
<dbReference type="Pfam" id="PF03547">
    <property type="entry name" value="Mem_trans"/>
    <property type="match status" value="1"/>
</dbReference>
<evidence type="ECO:0000256" key="3">
    <source>
        <dbReference type="ARBA" id="ARBA00022448"/>
    </source>
</evidence>
<evidence type="ECO:0000256" key="5">
    <source>
        <dbReference type="ARBA" id="ARBA00022692"/>
    </source>
</evidence>
<protein>
    <recommendedName>
        <fullName evidence="10">AEC family transporter</fullName>
    </recommendedName>
</protein>
<keyword evidence="5 8" id="KW-0812">Transmembrane</keyword>
<feature type="transmembrane region" description="Helical" evidence="8">
    <location>
        <begin position="172"/>
        <end position="194"/>
    </location>
</feature>
<keyword evidence="6 8" id="KW-1133">Transmembrane helix</keyword>
<evidence type="ECO:0000256" key="8">
    <source>
        <dbReference type="SAM" id="Phobius"/>
    </source>
</evidence>
<name>A0A644Y197_9ZZZZ</name>
<proteinExistence type="inferred from homology"/>
<dbReference type="PANTHER" id="PTHR36838:SF4">
    <property type="entry name" value="AUXIN EFFLUX CARRIER FAMILY PROTEIN"/>
    <property type="match status" value="1"/>
</dbReference>
<evidence type="ECO:0000256" key="4">
    <source>
        <dbReference type="ARBA" id="ARBA00022475"/>
    </source>
</evidence>
<dbReference type="PANTHER" id="PTHR36838">
    <property type="entry name" value="AUXIN EFFLUX CARRIER FAMILY PROTEIN"/>
    <property type="match status" value="1"/>
</dbReference>
<dbReference type="EMBL" id="VSSQ01003774">
    <property type="protein sequence ID" value="MPM22285.1"/>
    <property type="molecule type" value="Genomic_DNA"/>
</dbReference>
<feature type="transmembrane region" description="Helical" evidence="8">
    <location>
        <begin position="68"/>
        <end position="87"/>
    </location>
</feature>
<evidence type="ECO:0000256" key="1">
    <source>
        <dbReference type="ARBA" id="ARBA00004651"/>
    </source>
</evidence>
<feature type="transmembrane region" description="Helical" evidence="8">
    <location>
        <begin position="256"/>
        <end position="276"/>
    </location>
</feature>
<feature type="transmembrane region" description="Helical" evidence="8">
    <location>
        <begin position="227"/>
        <end position="250"/>
    </location>
</feature>
<evidence type="ECO:0000256" key="2">
    <source>
        <dbReference type="ARBA" id="ARBA00010145"/>
    </source>
</evidence>
<dbReference type="InterPro" id="IPR038770">
    <property type="entry name" value="Na+/solute_symporter_sf"/>
</dbReference>
<evidence type="ECO:0008006" key="10">
    <source>
        <dbReference type="Google" id="ProtNLM"/>
    </source>
</evidence>
<comment type="caution">
    <text evidence="9">The sequence shown here is derived from an EMBL/GenBank/DDBJ whole genome shotgun (WGS) entry which is preliminary data.</text>
</comment>
<comment type="subcellular location">
    <subcellularLocation>
        <location evidence="1">Cell membrane</location>
        <topology evidence="1">Multi-pass membrane protein</topology>
    </subcellularLocation>
</comment>
<sequence>MGNLIFAATAVAPLFGVMAVGYFLSRSGFFSGSMLTDFNRFVFKIALPCLLFKQAYQTDFSAGNGLKLPLFGVIGAILLVAVLWVAVPRFVPDPRRASAMIQGVYRTNIAIFGLPLAINLFGEGNVGDMVLMIAVMVPLFNVIAVILLSSFAGGVVKPSWSSILKDIFKNHLIWGVMLGLCVNAVGITLPTIILTPISDLGATTTPLSMLCLGGAFSFKSASGNRTALFWTCLLRLVVVPAAAVGVGIAMGFTGPAIGAIFIVFGAPTAASSYIMAQSMGSDGDLAGEIVVFTTMMSVFSIFIGIAVLRGLGII</sequence>
<feature type="transmembrane region" description="Helical" evidence="8">
    <location>
        <begin position="99"/>
        <end position="118"/>
    </location>
</feature>
<feature type="transmembrane region" description="Helical" evidence="8">
    <location>
        <begin position="130"/>
        <end position="151"/>
    </location>
</feature>
<organism evidence="9">
    <name type="scientific">bioreactor metagenome</name>
    <dbReference type="NCBI Taxonomy" id="1076179"/>
    <lineage>
        <taxon>unclassified sequences</taxon>
        <taxon>metagenomes</taxon>
        <taxon>ecological metagenomes</taxon>
    </lineage>
</organism>
<comment type="similarity">
    <text evidence="2">Belongs to the auxin efflux carrier (TC 2.A.69) family.</text>
</comment>
<reference evidence="9" key="1">
    <citation type="submission" date="2019-08" db="EMBL/GenBank/DDBJ databases">
        <authorList>
            <person name="Kucharzyk K."/>
            <person name="Murdoch R.W."/>
            <person name="Higgins S."/>
            <person name="Loffler F."/>
        </authorList>
    </citation>
    <scope>NUCLEOTIDE SEQUENCE</scope>
</reference>
<dbReference type="InterPro" id="IPR004776">
    <property type="entry name" value="Mem_transp_PIN-like"/>
</dbReference>
<gene>
    <name evidence="9" type="ORF">SDC9_68736</name>
</gene>
<dbReference type="GO" id="GO:0005886">
    <property type="term" value="C:plasma membrane"/>
    <property type="evidence" value="ECO:0007669"/>
    <property type="project" value="UniProtKB-SubCell"/>
</dbReference>
<keyword evidence="7 8" id="KW-0472">Membrane</keyword>
<dbReference type="Gene3D" id="1.20.1530.20">
    <property type="match status" value="1"/>
</dbReference>
<keyword evidence="4" id="KW-1003">Cell membrane</keyword>
<evidence type="ECO:0000256" key="6">
    <source>
        <dbReference type="ARBA" id="ARBA00022989"/>
    </source>
</evidence>
<evidence type="ECO:0000256" key="7">
    <source>
        <dbReference type="ARBA" id="ARBA00023136"/>
    </source>
</evidence>
<dbReference type="GO" id="GO:0055085">
    <property type="term" value="P:transmembrane transport"/>
    <property type="evidence" value="ECO:0007669"/>
    <property type="project" value="InterPro"/>
</dbReference>
<feature type="transmembrane region" description="Helical" evidence="8">
    <location>
        <begin position="288"/>
        <end position="308"/>
    </location>
</feature>
<accession>A0A644Y197</accession>